<reference evidence="3" key="1">
    <citation type="journal article" date="2019" name="Int. J. Syst. Evol. Microbiol.">
        <title>The Global Catalogue of Microorganisms (GCM) 10K type strain sequencing project: providing services to taxonomists for standard genome sequencing and annotation.</title>
        <authorList>
            <consortium name="The Broad Institute Genomics Platform"/>
            <consortium name="The Broad Institute Genome Sequencing Center for Infectious Disease"/>
            <person name="Wu L."/>
            <person name="Ma J."/>
        </authorList>
    </citation>
    <scope>NUCLEOTIDE SEQUENCE [LARGE SCALE GENOMIC DNA]</scope>
    <source>
        <strain evidence="3">CCUG 36956</strain>
    </source>
</reference>
<dbReference type="Proteomes" id="UP001596223">
    <property type="component" value="Unassembled WGS sequence"/>
</dbReference>
<sequence length="117" mass="12679">MNTVVAQYLEAWNTREPADRRAAVARVFTPDARYTDPLVAVTGHAELEAAIAGVQAQFPDWTFTLAGPVDAHHDQLRFTWALGPADAPAIVIGFDVATLTDGRIDNVYGFLDQVPTA</sequence>
<dbReference type="Gene3D" id="3.10.450.50">
    <property type="match status" value="1"/>
</dbReference>
<proteinExistence type="predicted"/>
<dbReference type="InterPro" id="IPR032710">
    <property type="entry name" value="NTF2-like_dom_sf"/>
</dbReference>
<protein>
    <submittedName>
        <fullName evidence="2">Nuclear transport factor 2 family protein</fullName>
    </submittedName>
</protein>
<feature type="domain" description="SnoaL-like" evidence="1">
    <location>
        <begin position="5"/>
        <end position="104"/>
    </location>
</feature>
<dbReference type="RefSeq" id="WP_378604486.1">
    <property type="nucleotide sequence ID" value="NZ_JBHSQN010000008.1"/>
</dbReference>
<dbReference type="EMBL" id="JBHSQN010000008">
    <property type="protein sequence ID" value="MFC6011908.1"/>
    <property type="molecule type" value="Genomic_DNA"/>
</dbReference>
<name>A0ABW1JTH4_9NOCA</name>
<dbReference type="InterPro" id="IPR037401">
    <property type="entry name" value="SnoaL-like"/>
</dbReference>
<gene>
    <name evidence="2" type="ORF">ACFP3H_12700</name>
</gene>
<evidence type="ECO:0000259" key="1">
    <source>
        <dbReference type="Pfam" id="PF12680"/>
    </source>
</evidence>
<comment type="caution">
    <text evidence="2">The sequence shown here is derived from an EMBL/GenBank/DDBJ whole genome shotgun (WGS) entry which is preliminary data.</text>
</comment>
<organism evidence="2 3">
    <name type="scientific">Nocardia lasii</name>
    <dbReference type="NCBI Taxonomy" id="1616107"/>
    <lineage>
        <taxon>Bacteria</taxon>
        <taxon>Bacillati</taxon>
        <taxon>Actinomycetota</taxon>
        <taxon>Actinomycetes</taxon>
        <taxon>Mycobacteriales</taxon>
        <taxon>Nocardiaceae</taxon>
        <taxon>Nocardia</taxon>
    </lineage>
</organism>
<evidence type="ECO:0000313" key="3">
    <source>
        <dbReference type="Proteomes" id="UP001596223"/>
    </source>
</evidence>
<accession>A0ABW1JTH4</accession>
<keyword evidence="3" id="KW-1185">Reference proteome</keyword>
<dbReference type="SUPFAM" id="SSF54427">
    <property type="entry name" value="NTF2-like"/>
    <property type="match status" value="1"/>
</dbReference>
<evidence type="ECO:0000313" key="2">
    <source>
        <dbReference type="EMBL" id="MFC6011908.1"/>
    </source>
</evidence>
<dbReference type="Pfam" id="PF12680">
    <property type="entry name" value="SnoaL_2"/>
    <property type="match status" value="1"/>
</dbReference>